<comment type="subcellular location">
    <subcellularLocation>
        <location evidence="1">Nucleus</location>
    </subcellularLocation>
</comment>
<keyword evidence="6" id="KW-0539">Nucleus</keyword>
<evidence type="ECO:0000256" key="3">
    <source>
        <dbReference type="ARBA" id="ARBA00022737"/>
    </source>
</evidence>
<feature type="domain" description="TATA-binding protein interacting (TIP20)" evidence="8">
    <location>
        <begin position="1041"/>
        <end position="1203"/>
    </location>
</feature>
<feature type="compositionally biased region" description="Acidic residues" evidence="7">
    <location>
        <begin position="314"/>
        <end position="344"/>
    </location>
</feature>
<dbReference type="InterPro" id="IPR039852">
    <property type="entry name" value="CAND1/CAND2"/>
</dbReference>
<accession>A0AAW2A3W1</accession>
<dbReference type="GO" id="GO:0010265">
    <property type="term" value="P:SCF complex assembly"/>
    <property type="evidence" value="ECO:0007669"/>
    <property type="project" value="InterPro"/>
</dbReference>
<evidence type="ECO:0000256" key="4">
    <source>
        <dbReference type="ARBA" id="ARBA00022786"/>
    </source>
</evidence>
<dbReference type="Pfam" id="PF25782">
    <property type="entry name" value="TPR_CAND1"/>
    <property type="match status" value="1"/>
</dbReference>
<evidence type="ECO:0000259" key="8">
    <source>
        <dbReference type="Pfam" id="PF08623"/>
    </source>
</evidence>
<dbReference type="PANTHER" id="PTHR12696">
    <property type="entry name" value="TIP120"/>
    <property type="match status" value="1"/>
</dbReference>
<keyword evidence="5" id="KW-0007">Acetylation</keyword>
<dbReference type="FunFam" id="1.25.10.10:FF:000047">
    <property type="entry name" value="Cullin-associated NEDD8-dissociated protein 1"/>
    <property type="match status" value="1"/>
</dbReference>
<evidence type="ECO:0000256" key="6">
    <source>
        <dbReference type="ARBA" id="ARBA00023242"/>
    </source>
</evidence>
<reference evidence="9 10" key="1">
    <citation type="submission" date="2024-05" db="EMBL/GenBank/DDBJ databases">
        <title>A high-quality chromosomal-level genome assembly of Topmouth culter (Culter alburnus).</title>
        <authorList>
            <person name="Zhao H."/>
        </authorList>
    </citation>
    <scope>NUCLEOTIDE SEQUENCE [LARGE SCALE GENOMIC DNA]</scope>
    <source>
        <strain evidence="9">CATC2023</strain>
        <tissue evidence="9">Muscle</tissue>
    </source>
</reference>
<organism evidence="9 10">
    <name type="scientific">Culter alburnus</name>
    <name type="common">Topmouth culter</name>
    <dbReference type="NCBI Taxonomy" id="194366"/>
    <lineage>
        <taxon>Eukaryota</taxon>
        <taxon>Metazoa</taxon>
        <taxon>Chordata</taxon>
        <taxon>Craniata</taxon>
        <taxon>Vertebrata</taxon>
        <taxon>Euteleostomi</taxon>
        <taxon>Actinopterygii</taxon>
        <taxon>Neopterygii</taxon>
        <taxon>Teleostei</taxon>
        <taxon>Ostariophysi</taxon>
        <taxon>Cypriniformes</taxon>
        <taxon>Xenocyprididae</taxon>
        <taxon>Xenocypridinae</taxon>
        <taxon>Culter</taxon>
    </lineage>
</organism>
<dbReference type="Gene3D" id="1.25.10.10">
    <property type="entry name" value="Leucine-rich Repeat Variant"/>
    <property type="match status" value="1"/>
</dbReference>
<evidence type="ECO:0000313" key="10">
    <source>
        <dbReference type="Proteomes" id="UP001479290"/>
    </source>
</evidence>
<keyword evidence="4" id="KW-0833">Ubl conjugation pathway</keyword>
<dbReference type="GO" id="GO:0005634">
    <property type="term" value="C:nucleus"/>
    <property type="evidence" value="ECO:0007669"/>
    <property type="project" value="UniProtKB-SubCell"/>
</dbReference>
<keyword evidence="10" id="KW-1185">Reference proteome</keyword>
<evidence type="ECO:0000256" key="7">
    <source>
        <dbReference type="SAM" id="MobiDB-lite"/>
    </source>
</evidence>
<evidence type="ECO:0000256" key="5">
    <source>
        <dbReference type="ARBA" id="ARBA00022990"/>
    </source>
</evidence>
<comment type="similarity">
    <text evidence="2">Belongs to the CAND family.</text>
</comment>
<dbReference type="EMBL" id="JAWDJR010000010">
    <property type="protein sequence ID" value="KAK9967768.1"/>
    <property type="molecule type" value="Genomic_DNA"/>
</dbReference>
<dbReference type="Proteomes" id="UP001479290">
    <property type="component" value="Unassembled WGS sequence"/>
</dbReference>
<name>A0AAW2A3W1_CULAL</name>
<proteinExistence type="inferred from homology"/>
<dbReference type="AlphaFoldDB" id="A0AAW2A3W1"/>
<dbReference type="SUPFAM" id="SSF48371">
    <property type="entry name" value="ARM repeat"/>
    <property type="match status" value="1"/>
</dbReference>
<dbReference type="InterPro" id="IPR011989">
    <property type="entry name" value="ARM-like"/>
</dbReference>
<dbReference type="InterPro" id="IPR016024">
    <property type="entry name" value="ARM-type_fold"/>
</dbReference>
<comment type="caution">
    <text evidence="9">The sequence shown here is derived from an EMBL/GenBank/DDBJ whole genome shotgun (WGS) entry which is preliminary data.</text>
</comment>
<dbReference type="InterPro" id="IPR013932">
    <property type="entry name" value="TATA-bd_TIP120"/>
</dbReference>
<keyword evidence="3" id="KW-0677">Repeat</keyword>
<evidence type="ECO:0000313" key="9">
    <source>
        <dbReference type="EMBL" id="KAK9967768.1"/>
    </source>
</evidence>
<dbReference type="Pfam" id="PF08623">
    <property type="entry name" value="TIP120"/>
    <property type="match status" value="1"/>
</dbReference>
<sequence length="1231" mass="137041">MSNVTFYISNLLEKMTSTDKDFRFMAANDLMMELQKDSIKLDEESERKVVTMLLKLLEDKNGEVQNLAVKCLGPLVGKVKECQVETMVDTLCSNMVSNKEQLRDISSMGLKTVIAELPPSSAGLSLTVNVCRKITSQLIGALGMQDDVSIQLEALDILSDMLGRLSTALVSFHQSILTSLLAQLMSPRMAVRKRSIIALGHLVPSCSPTLFTQLTEHLMGELSRGPPTANVRTFIQCLATVSRRGGHRIGEHLEKIVPMVVKFCNVEDDELREFCFQAFEAFFSRCPKEMSPHLPTIIKLCLKYITYDPNYNYDADDDQDDSMDIEEREDEDQESDDEYSDDEDMSWKVRRSSVKCLEAIISSRRDLLVELYGSVGPVLVSRFKEREENVKTDIFSAFVALLRQTRHPHGATLDTEAKEEPAVSLLKKQVPTIVKALHRQLKEKSMRSRQGCFNLLTEMANVLPSQLGEHIPVLIPGIIFSLTDKSTSSNMKIDALSFLNVLLSSHNPEIFHPHINVILPPVIQCVEDPFYKITSEALQVTQQIVKLMRPLDKPITFDAKPYIKNVFACTSKRLKAADIDQEVKERAIYCMGHILSHLGDQLGADLQPTLQIFLERLKNEITRLIAVKTLTLVASSPLKIDLRPILTEGIPMLGSFLRKNQRALKLNTITALNVMVTKYSDSFKPPMIESILSEVPALIQESDMHISQLAITLITCMAKVCPSSLSKIGGTILPEVLNLVHSPLLQGGALNSILEFFQVLVATKANNMGYSDLLKALRGPFYDSKSSDSMSVHKQSYYSVAKCVAALSTACPKEASAVVTNLIQDVKNPKSSESVRILSLLCLGEIGRFMNFEGHKELKGVMMEAFSSLNEEVKSAASFALGNICVGNLGEYLPFMLKEIGSQPKRQYLLLHSLKEMITALSAESLKPHVENIWALLFKHCECAEEGTRNIVAECLGKLTLVSPSELLPRLKKQLSAGSPLSRSTVVTAVKFTIIDHPMPIDSLLKGCIGDFLKTLQDPDLNVRRVALVMFNSAAHNKPSLIRGLLTSLLPHLYNETQIRKDLVREVEMGPFKHTVDDGLDVRKAAYECMYTLLDSCLDCLDIFEFLNHVEEGLKDHYDIKMLTFIMLARVSKLCPAAVVQRLDRLVEPLKATCSTKVKAGSVKQEFEKQEELRRSAMRAVAALLSISEVEKSPAMADFANQIRSNAEMATIFESLQGDPLTGAVESMDTS</sequence>
<feature type="region of interest" description="Disordered" evidence="7">
    <location>
        <begin position="313"/>
        <end position="344"/>
    </location>
</feature>
<gene>
    <name evidence="9" type="ORF">ABG768_002137</name>
</gene>
<protein>
    <recommendedName>
        <fullName evidence="8">TATA-binding protein interacting (TIP20) domain-containing protein</fullName>
    </recommendedName>
</protein>
<evidence type="ECO:0000256" key="1">
    <source>
        <dbReference type="ARBA" id="ARBA00004123"/>
    </source>
</evidence>
<evidence type="ECO:0000256" key="2">
    <source>
        <dbReference type="ARBA" id="ARBA00007657"/>
    </source>
</evidence>